<dbReference type="KEGG" id="pms:KNP414_00582"/>
<evidence type="ECO:0000256" key="9">
    <source>
        <dbReference type="ARBA" id="ARBA00023002"/>
    </source>
</evidence>
<dbReference type="SUPFAM" id="SSF56235">
    <property type="entry name" value="N-terminal nucleophile aminohydrolases (Ntn hydrolases)"/>
    <property type="match status" value="1"/>
</dbReference>
<evidence type="ECO:0000259" key="15">
    <source>
        <dbReference type="PROSITE" id="PS51278"/>
    </source>
</evidence>
<feature type="domain" description="Glutamine amidotransferase type-2" evidence="15">
    <location>
        <begin position="48"/>
        <end position="420"/>
    </location>
</feature>
<evidence type="ECO:0000256" key="2">
    <source>
        <dbReference type="ARBA" id="ARBA00001927"/>
    </source>
</evidence>
<dbReference type="InterPro" id="IPR006982">
    <property type="entry name" value="Glu_synth_centr_N"/>
</dbReference>
<gene>
    <name evidence="16" type="ordered locus">KNP414_00582</name>
</gene>
<dbReference type="Gene3D" id="3.60.20.10">
    <property type="entry name" value="Glutamine Phosphoribosylpyrophosphate, subunit 1, domain 1"/>
    <property type="match status" value="1"/>
</dbReference>
<dbReference type="PANTHER" id="PTHR11938:SF133">
    <property type="entry name" value="GLUTAMATE SYNTHASE (NADH)"/>
    <property type="match status" value="1"/>
</dbReference>
<accession>F8FQC5</accession>
<dbReference type="GO" id="GO:0015930">
    <property type="term" value="F:glutamate synthase activity"/>
    <property type="evidence" value="ECO:0007669"/>
    <property type="project" value="InterPro"/>
</dbReference>
<evidence type="ECO:0000256" key="1">
    <source>
        <dbReference type="ARBA" id="ARBA00001917"/>
    </source>
</evidence>
<evidence type="ECO:0000256" key="3">
    <source>
        <dbReference type="ARBA" id="ARBA00009716"/>
    </source>
</evidence>
<dbReference type="InterPro" id="IPR029055">
    <property type="entry name" value="Ntn_hydrolases_N"/>
</dbReference>
<dbReference type="PATRIC" id="fig|1036673.3.peg.513"/>
<dbReference type="Pfam" id="PF04898">
    <property type="entry name" value="Glu_syn_central"/>
    <property type="match status" value="1"/>
</dbReference>
<dbReference type="Gene3D" id="3.20.20.70">
    <property type="entry name" value="Aldolase class I"/>
    <property type="match status" value="2"/>
</dbReference>
<keyword evidence="8" id="KW-0315">Glutamine amidotransferase</keyword>
<keyword evidence="5" id="KW-0285">Flavoprotein</keyword>
<evidence type="ECO:0000256" key="4">
    <source>
        <dbReference type="ARBA" id="ARBA00022605"/>
    </source>
</evidence>
<comment type="similarity">
    <text evidence="3">Belongs to the glutamate synthase family.</text>
</comment>
<dbReference type="InterPro" id="IPR050711">
    <property type="entry name" value="ET-N_metabolism_enzyme"/>
</dbReference>
<dbReference type="Pfam" id="PF00310">
    <property type="entry name" value="GATase_2"/>
    <property type="match status" value="1"/>
</dbReference>
<dbReference type="Pfam" id="PF01493">
    <property type="entry name" value="GXGXG"/>
    <property type="match status" value="1"/>
</dbReference>
<dbReference type="PANTHER" id="PTHR11938">
    <property type="entry name" value="FAD NADPH DEHYDROGENASE/OXIDOREDUCTASE"/>
    <property type="match status" value="1"/>
</dbReference>
<evidence type="ECO:0000256" key="5">
    <source>
        <dbReference type="ARBA" id="ARBA00022630"/>
    </source>
</evidence>
<reference evidence="17" key="1">
    <citation type="submission" date="2011-06" db="EMBL/GenBank/DDBJ databases">
        <title>Complete genome sequence of Paenibacillus mucilaginosus KNP414.</title>
        <authorList>
            <person name="Wang J."/>
            <person name="Hu S."/>
            <person name="Hu X."/>
            <person name="Zhang B."/>
            <person name="Dong D."/>
            <person name="Zhang S."/>
            <person name="Zhao K."/>
            <person name="Wu D."/>
        </authorList>
    </citation>
    <scope>NUCLEOTIDE SEQUENCE [LARGE SCALE GENOMIC DNA]</scope>
    <source>
        <strain evidence="17">KNP414</strain>
    </source>
</reference>
<dbReference type="GO" id="GO:0006537">
    <property type="term" value="P:glutamate biosynthetic process"/>
    <property type="evidence" value="ECO:0007669"/>
    <property type="project" value="UniProtKB-KW"/>
</dbReference>
<dbReference type="InterPro" id="IPR013785">
    <property type="entry name" value="Aldolase_TIM"/>
</dbReference>
<keyword evidence="11" id="KW-0411">Iron-sulfur</keyword>
<dbReference type="InterPro" id="IPR017932">
    <property type="entry name" value="GATase_2_dom"/>
</dbReference>
<dbReference type="InterPro" id="IPR036485">
    <property type="entry name" value="Glu_synth_asu_C_sf"/>
</dbReference>
<keyword evidence="7" id="KW-0479">Metal-binding</keyword>
<evidence type="ECO:0000256" key="8">
    <source>
        <dbReference type="ARBA" id="ARBA00022962"/>
    </source>
</evidence>
<dbReference type="Pfam" id="PF01645">
    <property type="entry name" value="Glu_synthase"/>
    <property type="match status" value="1"/>
</dbReference>
<dbReference type="GO" id="GO:0051538">
    <property type="term" value="F:3 iron, 4 sulfur cluster binding"/>
    <property type="evidence" value="ECO:0007669"/>
    <property type="project" value="UniProtKB-KW"/>
</dbReference>
<evidence type="ECO:0000256" key="7">
    <source>
        <dbReference type="ARBA" id="ARBA00022723"/>
    </source>
</evidence>
<keyword evidence="12" id="KW-0314">Glutamate biosynthesis</keyword>
<dbReference type="CDD" id="cd02808">
    <property type="entry name" value="GltS_FMN"/>
    <property type="match status" value="1"/>
</dbReference>
<dbReference type="GO" id="GO:0019676">
    <property type="term" value="P:ammonia assimilation cycle"/>
    <property type="evidence" value="ECO:0007669"/>
    <property type="project" value="TreeGrafter"/>
</dbReference>
<sequence>MYRTFYYGRNRNLITWEVTVSLLTTRMNQVMRDEGRFQNLLATEHDSCGIICIVEKDGFPSRDNIQKTIEALVKMEHRSGFINGEGDGCGILTDIPRALWEKKLQENGLDGKLAYDERFSVAHIFVPRKLDLTVAQMQEGIRALFAKFGVSILMEQENQVDSSVLGPNGRNDEPTFWQIAGLCEKQEVKVADHLFELHVAIEDQYTVHVATLSNVTAAYKVMGAASILPKYFNDTRDPLFAAQVTIGHNRYSTNTQSSFFRVQPFSLLGHNGEINTVKKLRIEADMVGVPLVDGGSDSQDMNRTIETFIHRSGMSLFEAMEVVFPPIHNEMKLFRPELQDLYVYYRQTWGHFAQGPAGIVSRYGNECIFSVDALGLRPVWMVESETSLYFSSEQGVITVGEMVADPKPIAPGEKIGVVLTPGEHIQVIPYYEVQNLVLKRAAARVGLDGLRKHLVQEVAVSEAAPSADIVPTDAVYSAFGWDRDGITMIESTAETGAEPIRSLGHDSPHAALAWERQNIPDFIKESVAVVTNPAIDRDREMEHFSTRVVVGPRPKVYGEPDARPRVEILYPVVLEGSNGIDSLAELKQPSLEQLVNLFGGPNGANVAVLSTTFPRGGSLEAALNELAAEAVRAVKNGAMLVVLDDSEAHQNDRLWMDPHLAVSKVDIALRAEKLGFGDNLRRQTTIVLRSAAIRNLHDIAVACGLGADVLSPYIMFATAASKDGAPAARKVFTALMKGLEKVISTIGTHELRGYTRFFSSIGLKPELADVLDIVNYLGSDKAGTGYAELEAEAEARYNDFSNPKAKAAKNFRFFQRMWKALGDAASGAAPYTDYRDKLREEEKKNAISIRHVAGFDFEKAHSEGRKPLEPSQVEIGIGGHSLPMLISSMSFGSQNETAFRAYAEAGERLNMVTMNGEGGEIKDMLGKYKRTRGAQVASGRFGVNVELANAVAFLEIKIGQGAKPGEGGHLPGSKVTAKIAAARNATIGSDLISPSNNHDIYSIEDLAQIISELKEASGRKAQIIVKIPVVPGVGTIAVGVAKAGADVITLSGFDGGTGAARIHSITHVGLPTEIGTKLAHLALIDAGLRHRVELWSDGGMKSGQDVVKMVMLGANRVGFGSIAMQSIGCTTCRGCHLDTCHVGIATQIDSMEEAEEKGLRRFVPRVYDLAVDGLVRIFSGIGEEIRETVAQLGFKNLQELVGRSDLLQQISHLERIDLSDLLRPAPLSFAAAQEAHAEVAAAVSSDIRIAAGAEGQEFFPDAVSFHAPVERTWSKVDAESRILGARYASHRVRDRFDGSYDSLPAVNITMTEGSVPGNGLAAFNARGVDITVHGGAEDGVGKMSLGGKVAILKAHSKHKQFINGSVGKSFGYGAQKGLFLIQGNADTRACIRFSGADVVFGGEITTPLRDDLGGLASRANLKGFAFEYMTNGRAVVLGDPGPWICAGMTGGVIYQRLVPEMGLDQAAIERRIAKGAKVKIEQIGVQSVKDLNELLGAYREELAKSGQMEAAATIDGLLANLQANFVRIAPVNLQADQSVATE</sequence>
<keyword evidence="9" id="KW-0560">Oxidoreductase</keyword>
<keyword evidence="10" id="KW-0408">Iron</keyword>
<evidence type="ECO:0000313" key="16">
    <source>
        <dbReference type="EMBL" id="AEI39186.1"/>
    </source>
</evidence>
<dbReference type="GO" id="GO:0046872">
    <property type="term" value="F:metal ion binding"/>
    <property type="evidence" value="ECO:0007669"/>
    <property type="project" value="UniProtKB-KW"/>
</dbReference>
<dbReference type="EMBL" id="CP002869">
    <property type="protein sequence ID" value="AEI39186.1"/>
    <property type="molecule type" value="Genomic_DNA"/>
</dbReference>
<evidence type="ECO:0000256" key="6">
    <source>
        <dbReference type="ARBA" id="ARBA00022643"/>
    </source>
</evidence>
<comment type="pathway">
    <text evidence="14">Amino-acid biosynthesis.</text>
</comment>
<dbReference type="PROSITE" id="PS51278">
    <property type="entry name" value="GATASE_TYPE_2"/>
    <property type="match status" value="1"/>
</dbReference>
<evidence type="ECO:0000256" key="11">
    <source>
        <dbReference type="ARBA" id="ARBA00023014"/>
    </source>
</evidence>
<evidence type="ECO:0000256" key="13">
    <source>
        <dbReference type="ARBA" id="ARBA00023291"/>
    </source>
</evidence>
<dbReference type="SUPFAM" id="SSF69336">
    <property type="entry name" value="Alpha subunit of glutamate synthase, C-terminal domain"/>
    <property type="match status" value="1"/>
</dbReference>
<keyword evidence="13" id="KW-0003">3Fe-4S</keyword>
<dbReference type="InterPro" id="IPR002489">
    <property type="entry name" value="Glu_synth_asu_C"/>
</dbReference>
<evidence type="ECO:0000313" key="17">
    <source>
        <dbReference type="Proteomes" id="UP000006620"/>
    </source>
</evidence>
<keyword evidence="4" id="KW-0028">Amino-acid biosynthesis</keyword>
<proteinExistence type="inferred from homology"/>
<dbReference type="SUPFAM" id="SSF51395">
    <property type="entry name" value="FMN-linked oxidoreductases"/>
    <property type="match status" value="1"/>
</dbReference>
<comment type="cofactor">
    <cofactor evidence="1">
        <name>FMN</name>
        <dbReference type="ChEBI" id="CHEBI:58210"/>
    </cofactor>
</comment>
<dbReference type="InterPro" id="IPR002932">
    <property type="entry name" value="Glu_synthdom"/>
</dbReference>
<comment type="cofactor">
    <cofactor evidence="2">
        <name>[3Fe-4S] cluster</name>
        <dbReference type="ChEBI" id="CHEBI:21137"/>
    </cofactor>
</comment>
<dbReference type="MEROPS" id="C44.003"/>
<organism evidence="16 17">
    <name type="scientific">Paenibacillus mucilaginosus (strain KNP414)</name>
    <dbReference type="NCBI Taxonomy" id="1036673"/>
    <lineage>
        <taxon>Bacteria</taxon>
        <taxon>Bacillati</taxon>
        <taxon>Bacillota</taxon>
        <taxon>Bacilli</taxon>
        <taxon>Bacillales</taxon>
        <taxon>Paenibacillaceae</taxon>
        <taxon>Paenibacillus</taxon>
    </lineage>
</organism>
<dbReference type="CDD" id="cd00504">
    <property type="entry name" value="GXGXG"/>
    <property type="match status" value="1"/>
</dbReference>
<reference evidence="16 17" key="2">
    <citation type="journal article" date="2013" name="Genome Announc.">
        <title>Genome Sequence of Growth-Improving Paenibacillus mucilaginosus Strain KNP414.</title>
        <authorList>
            <person name="Lu J.J."/>
            <person name="Wang J.F."/>
            <person name="Hu X.F."/>
        </authorList>
    </citation>
    <scope>NUCLEOTIDE SEQUENCE [LARGE SCALE GENOMIC DNA]</scope>
    <source>
        <strain evidence="16 17">KNP414</strain>
    </source>
</reference>
<protein>
    <submittedName>
        <fullName evidence="16">Glutamate synthase (Ferredoxin)</fullName>
    </submittedName>
</protein>
<keyword evidence="6" id="KW-0288">FMN</keyword>
<evidence type="ECO:0000256" key="14">
    <source>
        <dbReference type="ARBA" id="ARBA00029440"/>
    </source>
</evidence>
<evidence type="ECO:0000256" key="12">
    <source>
        <dbReference type="ARBA" id="ARBA00023164"/>
    </source>
</evidence>
<dbReference type="Gene3D" id="2.160.20.60">
    <property type="entry name" value="Glutamate synthase, alpha subunit, C-terminal domain"/>
    <property type="match status" value="1"/>
</dbReference>
<name>F8FQC5_PAEMK</name>
<dbReference type="Proteomes" id="UP000006620">
    <property type="component" value="Chromosome"/>
</dbReference>
<evidence type="ECO:0000256" key="10">
    <source>
        <dbReference type="ARBA" id="ARBA00023004"/>
    </source>
</evidence>
<dbReference type="HOGENOM" id="CLU_000422_8_2_9"/>